<dbReference type="SMART" id="SM00976">
    <property type="entry name" value="Telo_bind"/>
    <property type="match status" value="1"/>
</dbReference>
<dbReference type="SUPFAM" id="SSF50249">
    <property type="entry name" value="Nucleic acid-binding proteins"/>
    <property type="match status" value="2"/>
</dbReference>
<dbReference type="InterPro" id="IPR057620">
    <property type="entry name" value="POT1A/B-like_OB"/>
</dbReference>
<dbReference type="Gene3D" id="2.40.50.140">
    <property type="entry name" value="Nucleic acid-binding proteins"/>
    <property type="match status" value="1"/>
</dbReference>
<dbReference type="Pfam" id="PF25507">
    <property type="entry name" value="OB_POT1A"/>
    <property type="match status" value="1"/>
</dbReference>
<dbReference type="InterPro" id="IPR012340">
    <property type="entry name" value="NA-bd_OB-fold"/>
</dbReference>
<dbReference type="InterPro" id="IPR011564">
    <property type="entry name" value="Telomer_end-bd_POT1/Cdc13"/>
</dbReference>
<dbReference type="PANTHER" id="PTHR14513">
    <property type="entry name" value="PROTECTION OF TELOMERES 1"/>
    <property type="match status" value="1"/>
</dbReference>
<dbReference type="AlphaFoldDB" id="A0A835VD42"/>
<evidence type="ECO:0000313" key="6">
    <source>
        <dbReference type="EMBL" id="KAG0491966.1"/>
    </source>
</evidence>
<dbReference type="GO" id="GO:0016233">
    <property type="term" value="P:telomere capping"/>
    <property type="evidence" value="ECO:0007669"/>
    <property type="project" value="TreeGrafter"/>
</dbReference>
<feature type="domain" description="Telomeric single stranded DNA binding POT1/Cdc13" evidence="5">
    <location>
        <begin position="11"/>
        <end position="146"/>
    </location>
</feature>
<dbReference type="GO" id="GO:0098505">
    <property type="term" value="F:G-rich strand telomeric DNA binding"/>
    <property type="evidence" value="ECO:0007669"/>
    <property type="project" value="TreeGrafter"/>
</dbReference>
<dbReference type="GO" id="GO:0032210">
    <property type="term" value="P:regulation of telomere maintenance via telomerase"/>
    <property type="evidence" value="ECO:0007669"/>
    <property type="project" value="TreeGrafter"/>
</dbReference>
<reference evidence="6 7" key="1">
    <citation type="journal article" date="2020" name="Nat. Food">
        <title>A phased Vanilla planifolia genome enables genetic improvement of flavour and production.</title>
        <authorList>
            <person name="Hasing T."/>
            <person name="Tang H."/>
            <person name="Brym M."/>
            <person name="Khazi F."/>
            <person name="Huang T."/>
            <person name="Chambers A.H."/>
        </authorList>
    </citation>
    <scope>NUCLEOTIDE SEQUENCE [LARGE SCALE GENOMIC DNA]</scope>
    <source>
        <tissue evidence="6">Leaf</tissue>
    </source>
</reference>
<sequence>MSTDATPELIYLPLRDAKKSPNKKINLMVKVSEIRKVLKSRGSGYVLTLKVFDQSELYPGIFVNFFADNLNRLPQVKSVGDILSIHHVEMKFNEGEWYCTSNLKLSSFALFNGGNVLNLSPYQSSVNYQPAPHDEKLFLKLRAISQNQDDKVSAVDEPLSLFCNIVSEEKHTIVCKVLHIAETSDADLVLFVWDGTDSPLVTLRSDGHSLNMEGDMNDPMGPMVSLLSREILHTFPRVGTVVRIIVTKCFDDVSCLKGVGYWIKLCNVVFETQLGLWKGSLDPSSTIHILSNEDDSVQWRQRIYDNRISSKVHRLPSSSFPWPSDVTETDCSFTSYSTLMESLAYPEVLHKCRTVVRVVSSYPWQAKDLRSPESGLYRVRLTIEDSTARIHAYIFGEDGEKFFGGYLPNCLLTEKMNKLLGIRDGGCSGSVLRNPPWIWCCLKSYFLDKNDPWGSRRYRIFGTALLG</sequence>
<evidence type="ECO:0000259" key="5">
    <source>
        <dbReference type="SMART" id="SM00976"/>
    </source>
</evidence>
<dbReference type="OrthoDB" id="411145at2759"/>
<dbReference type="GO" id="GO:0000783">
    <property type="term" value="C:nuclear telomere cap complex"/>
    <property type="evidence" value="ECO:0007669"/>
    <property type="project" value="TreeGrafter"/>
</dbReference>
<accession>A0A835VD42</accession>
<dbReference type="Proteomes" id="UP000636800">
    <property type="component" value="Chromosome 2"/>
</dbReference>
<keyword evidence="2" id="KW-0158">Chromosome</keyword>
<evidence type="ECO:0000256" key="2">
    <source>
        <dbReference type="ARBA" id="ARBA00022454"/>
    </source>
</evidence>
<protein>
    <recommendedName>
        <fullName evidence="5">Telomeric single stranded DNA binding POT1/Cdc13 domain-containing protein</fullName>
    </recommendedName>
</protein>
<dbReference type="GO" id="GO:0010521">
    <property type="term" value="F:telomerase inhibitor activity"/>
    <property type="evidence" value="ECO:0007669"/>
    <property type="project" value="TreeGrafter"/>
</dbReference>
<evidence type="ECO:0000256" key="3">
    <source>
        <dbReference type="ARBA" id="ARBA00022895"/>
    </source>
</evidence>
<dbReference type="InterPro" id="IPR028389">
    <property type="entry name" value="POT1"/>
</dbReference>
<dbReference type="EMBL" id="JADCNL010000002">
    <property type="protein sequence ID" value="KAG0491966.1"/>
    <property type="molecule type" value="Genomic_DNA"/>
</dbReference>
<comment type="subcellular location">
    <subcellularLocation>
        <location evidence="1">Chromosome</location>
        <location evidence="1">Telomere</location>
    </subcellularLocation>
</comment>
<evidence type="ECO:0000256" key="1">
    <source>
        <dbReference type="ARBA" id="ARBA00004574"/>
    </source>
</evidence>
<gene>
    <name evidence="6" type="ORF">HPP92_005364</name>
</gene>
<proteinExistence type="predicted"/>
<keyword evidence="3" id="KW-0779">Telomere</keyword>
<dbReference type="Pfam" id="PF02765">
    <property type="entry name" value="POT1"/>
    <property type="match status" value="1"/>
</dbReference>
<name>A0A835VD42_VANPL</name>
<keyword evidence="4" id="KW-0238">DNA-binding</keyword>
<evidence type="ECO:0000313" key="7">
    <source>
        <dbReference type="Proteomes" id="UP000636800"/>
    </source>
</evidence>
<comment type="caution">
    <text evidence="6">The sequence shown here is derived from an EMBL/GenBank/DDBJ whole genome shotgun (WGS) entry which is preliminary data.</text>
</comment>
<dbReference type="PANTHER" id="PTHR14513:SF0">
    <property type="entry name" value="PROTECTION OF TELOMERES PROTEIN 1"/>
    <property type="match status" value="1"/>
</dbReference>
<keyword evidence="7" id="KW-1185">Reference proteome</keyword>
<evidence type="ECO:0000256" key="4">
    <source>
        <dbReference type="ARBA" id="ARBA00023125"/>
    </source>
</evidence>
<organism evidence="6 7">
    <name type="scientific">Vanilla planifolia</name>
    <name type="common">Vanilla</name>
    <dbReference type="NCBI Taxonomy" id="51239"/>
    <lineage>
        <taxon>Eukaryota</taxon>
        <taxon>Viridiplantae</taxon>
        <taxon>Streptophyta</taxon>
        <taxon>Embryophyta</taxon>
        <taxon>Tracheophyta</taxon>
        <taxon>Spermatophyta</taxon>
        <taxon>Magnoliopsida</taxon>
        <taxon>Liliopsida</taxon>
        <taxon>Asparagales</taxon>
        <taxon>Orchidaceae</taxon>
        <taxon>Vanilloideae</taxon>
        <taxon>Vanilleae</taxon>
        <taxon>Vanilla</taxon>
    </lineage>
</organism>